<evidence type="ECO:0000313" key="3">
    <source>
        <dbReference type="Proteomes" id="UP000220629"/>
    </source>
</evidence>
<organism evidence="2 3">
    <name type="scientific">Burkholderia gladioli</name>
    <name type="common">Pseudomonas marginata</name>
    <name type="synonym">Phytomonas marginata</name>
    <dbReference type="NCBI Taxonomy" id="28095"/>
    <lineage>
        <taxon>Bacteria</taxon>
        <taxon>Pseudomonadati</taxon>
        <taxon>Pseudomonadota</taxon>
        <taxon>Betaproteobacteria</taxon>
        <taxon>Burkholderiales</taxon>
        <taxon>Burkholderiaceae</taxon>
        <taxon>Burkholderia</taxon>
    </lineage>
</organism>
<feature type="region of interest" description="Disordered" evidence="1">
    <location>
        <begin position="1"/>
        <end position="87"/>
    </location>
</feature>
<comment type="caution">
    <text evidence="2">The sequence shown here is derived from an EMBL/GenBank/DDBJ whole genome shotgun (WGS) entry which is preliminary data.</text>
</comment>
<name>A0A2A7S1A2_BURGA</name>
<dbReference type="RefSeq" id="WP_096750384.1">
    <property type="nucleotide sequence ID" value="NZ_CADEPO010000014.1"/>
</dbReference>
<proteinExistence type="predicted"/>
<evidence type="ECO:0000313" key="2">
    <source>
        <dbReference type="EMBL" id="PEH37263.1"/>
    </source>
</evidence>
<feature type="compositionally biased region" description="Polar residues" evidence="1">
    <location>
        <begin position="22"/>
        <end position="31"/>
    </location>
</feature>
<accession>A0A2A7S1A2</accession>
<dbReference type="Proteomes" id="UP000220629">
    <property type="component" value="Unassembled WGS sequence"/>
</dbReference>
<gene>
    <name evidence="2" type="ORF">CRM94_22180</name>
</gene>
<evidence type="ECO:0000256" key="1">
    <source>
        <dbReference type="SAM" id="MobiDB-lite"/>
    </source>
</evidence>
<reference evidence="3" key="1">
    <citation type="submission" date="2017-09" db="EMBL/GenBank/DDBJ databases">
        <title>FDA dAtabase for Regulatory Grade micrObial Sequences (FDA-ARGOS): Supporting development and validation of Infectious Disease Dx tests.</title>
        <authorList>
            <person name="Minogue T."/>
            <person name="Wolcott M."/>
            <person name="Wasieloski L."/>
            <person name="Aguilar W."/>
            <person name="Moore D."/>
            <person name="Tallon L."/>
            <person name="Sadzewicz L."/>
            <person name="Ott S."/>
            <person name="Zhao X."/>
            <person name="Nagaraj S."/>
            <person name="Vavikolanu K."/>
            <person name="Aluvathingal J."/>
            <person name="Nadendla S."/>
            <person name="Sichtig H."/>
        </authorList>
    </citation>
    <scope>NUCLEOTIDE SEQUENCE [LARGE SCALE GENOMIC DNA]</scope>
    <source>
        <strain evidence="3">FDAARGOS_390</strain>
    </source>
</reference>
<dbReference type="AlphaFoldDB" id="A0A2A7S1A2"/>
<sequence length="181" mass="19403">MVRTSSNITPVAPAEVSRNDSHQPSSPNRQDSGGAVRRLSTAHFAGIPQSFSTQRQQAGAAGSRPRNRTPLPGGDSATHASAGQDPRIAHFFAQAAPPLPIPSDVAMQQDILSTLGPLSDSESIAVMHALQQHSGLPEGTHPAVAKVHAEMLKKMTQQMHRILDEMVKNLEKAKEKDIDKE</sequence>
<protein>
    <submittedName>
        <fullName evidence="2">Uncharacterized protein</fullName>
    </submittedName>
</protein>
<dbReference type="EMBL" id="PDDY01000004">
    <property type="protein sequence ID" value="PEH37263.1"/>
    <property type="molecule type" value="Genomic_DNA"/>
</dbReference>